<comment type="caution">
    <text evidence="3">The sequence shown here is derived from an EMBL/GenBank/DDBJ whole genome shotgun (WGS) entry which is preliminary data.</text>
</comment>
<dbReference type="InterPro" id="IPR002852">
    <property type="entry name" value="UPF0251"/>
</dbReference>
<dbReference type="InterPro" id="IPR036388">
    <property type="entry name" value="WH-like_DNA-bd_sf"/>
</dbReference>
<dbReference type="PANTHER" id="PTHR37478">
    <property type="match status" value="1"/>
</dbReference>
<evidence type="ECO:0000313" key="4">
    <source>
        <dbReference type="Proteomes" id="UP000886757"/>
    </source>
</evidence>
<sequence>MPRPRKCRRVCCMPGVLEFFPAGNSSPGPPVILTVDEYEAIRLIDKENFSQEECGTYMKIARTTVQQIYTNARKKLAEALVEGLPLKIQGGDYRLCDGREEFCGCGGCRRHRHRCQNQNKNQNMNQEEKDYENSSHL</sequence>
<dbReference type="InterPro" id="IPR013324">
    <property type="entry name" value="RNA_pol_sigma_r3/r4-like"/>
</dbReference>
<organism evidence="3 4">
    <name type="scientific">Candidatus Choladousia intestinavium</name>
    <dbReference type="NCBI Taxonomy" id="2840727"/>
    <lineage>
        <taxon>Bacteria</taxon>
        <taxon>Bacillati</taxon>
        <taxon>Bacillota</taxon>
        <taxon>Clostridia</taxon>
        <taxon>Lachnospirales</taxon>
        <taxon>Lachnospiraceae</taxon>
        <taxon>Lachnospiraceae incertae sedis</taxon>
        <taxon>Candidatus Choladousia</taxon>
    </lineage>
</organism>
<dbReference type="Pfam" id="PF02001">
    <property type="entry name" value="DUF134"/>
    <property type="match status" value="1"/>
</dbReference>
<dbReference type="AlphaFoldDB" id="A0A9D1D8G2"/>
<name>A0A9D1D8G2_9FIRM</name>
<dbReference type="EMBL" id="DVGK01000007">
    <property type="protein sequence ID" value="HIR12372.1"/>
    <property type="molecule type" value="Genomic_DNA"/>
</dbReference>
<evidence type="ECO:0000313" key="3">
    <source>
        <dbReference type="EMBL" id="HIR12372.1"/>
    </source>
</evidence>
<reference evidence="3" key="2">
    <citation type="journal article" date="2021" name="PeerJ">
        <title>Extensive microbial diversity within the chicken gut microbiome revealed by metagenomics and culture.</title>
        <authorList>
            <person name="Gilroy R."/>
            <person name="Ravi A."/>
            <person name="Getino M."/>
            <person name="Pursley I."/>
            <person name="Horton D.L."/>
            <person name="Alikhan N.F."/>
            <person name="Baker D."/>
            <person name="Gharbi K."/>
            <person name="Hall N."/>
            <person name="Watson M."/>
            <person name="Adriaenssens E.M."/>
            <person name="Foster-Nyarko E."/>
            <person name="Jarju S."/>
            <person name="Secka A."/>
            <person name="Antonio M."/>
            <person name="Oren A."/>
            <person name="Chaudhuri R.R."/>
            <person name="La Ragione R."/>
            <person name="Hildebrand F."/>
            <person name="Pallen M.J."/>
        </authorList>
    </citation>
    <scope>NUCLEOTIDE SEQUENCE</scope>
    <source>
        <strain evidence="3">ChiSjej4B22-8148</strain>
    </source>
</reference>
<protein>
    <recommendedName>
        <fullName evidence="2">UPF0251 protein IAB31_00415</fullName>
    </recommendedName>
</protein>
<comment type="similarity">
    <text evidence="1 2">Belongs to the UPF0251 family.</text>
</comment>
<accession>A0A9D1D8G2</accession>
<reference evidence="3" key="1">
    <citation type="submission" date="2020-10" db="EMBL/GenBank/DDBJ databases">
        <authorList>
            <person name="Gilroy R."/>
        </authorList>
    </citation>
    <scope>NUCLEOTIDE SEQUENCE</scope>
    <source>
        <strain evidence="3">ChiSjej4B22-8148</strain>
    </source>
</reference>
<dbReference type="Gene3D" id="1.10.10.10">
    <property type="entry name" value="Winged helix-like DNA-binding domain superfamily/Winged helix DNA-binding domain"/>
    <property type="match status" value="1"/>
</dbReference>
<dbReference type="HAMAP" id="MF_00674">
    <property type="entry name" value="UPF0251"/>
    <property type="match status" value="1"/>
</dbReference>
<gene>
    <name evidence="3" type="ORF">IAB31_00415</name>
</gene>
<dbReference type="PANTHER" id="PTHR37478:SF2">
    <property type="entry name" value="UPF0251 PROTEIN TK0562"/>
    <property type="match status" value="1"/>
</dbReference>
<dbReference type="Proteomes" id="UP000886757">
    <property type="component" value="Unassembled WGS sequence"/>
</dbReference>
<evidence type="ECO:0000256" key="2">
    <source>
        <dbReference type="HAMAP-Rule" id="MF_00674"/>
    </source>
</evidence>
<evidence type="ECO:0000256" key="1">
    <source>
        <dbReference type="ARBA" id="ARBA00009350"/>
    </source>
</evidence>
<proteinExistence type="inferred from homology"/>
<dbReference type="SUPFAM" id="SSF88659">
    <property type="entry name" value="Sigma3 and sigma4 domains of RNA polymerase sigma factors"/>
    <property type="match status" value="1"/>
</dbReference>